<evidence type="ECO:0000313" key="3">
    <source>
        <dbReference type="Proteomes" id="UP000735302"/>
    </source>
</evidence>
<sequence>MGLFTCAVVGSSKYLLNDEEVKDYTGGRSEKDLVSFMLEALLDEEGVEMAKKLKKGEEVAPFLQSRAIKQLGMKNFNRFIGERDAAMVFFYQPDCLYCNAAKPHFLKAAKMARMNGAKGRGYGIVDCSKEIDLCMGQLVQKYPTFKLYVGGKFLSTFDEPPHFEAIRQFVENAPEAPTVLSKKLTREDL</sequence>
<dbReference type="PANTHER" id="PTHR45672">
    <property type="entry name" value="PROTEIN DISULFIDE-ISOMERASE C17H9.14C-RELATED"/>
    <property type="match status" value="1"/>
</dbReference>
<gene>
    <name evidence="2" type="ORF">PoB_004674200</name>
</gene>
<dbReference type="InterPro" id="IPR051063">
    <property type="entry name" value="PDI"/>
</dbReference>
<comment type="caution">
    <text evidence="2">The sequence shown here is derived from an EMBL/GenBank/DDBJ whole genome shotgun (WGS) entry which is preliminary data.</text>
</comment>
<dbReference type="PANTHER" id="PTHR45672:SF2">
    <property type="entry name" value="PROTEIN DISULFIDE-ISOMERASE A5"/>
    <property type="match status" value="1"/>
</dbReference>
<evidence type="ECO:0000313" key="2">
    <source>
        <dbReference type="EMBL" id="GFO20237.1"/>
    </source>
</evidence>
<dbReference type="InterPro" id="IPR036249">
    <property type="entry name" value="Thioredoxin-like_sf"/>
</dbReference>
<keyword evidence="3" id="KW-1185">Reference proteome</keyword>
<dbReference type="EMBL" id="BLXT01005154">
    <property type="protein sequence ID" value="GFO20237.1"/>
    <property type="molecule type" value="Genomic_DNA"/>
</dbReference>
<feature type="domain" description="Thioredoxin" evidence="1">
    <location>
        <begin position="69"/>
        <end position="171"/>
    </location>
</feature>
<accession>A0AAV4BMT5</accession>
<dbReference type="SUPFAM" id="SSF52833">
    <property type="entry name" value="Thioredoxin-like"/>
    <property type="match status" value="1"/>
</dbReference>
<proteinExistence type="predicted"/>
<evidence type="ECO:0000259" key="1">
    <source>
        <dbReference type="Pfam" id="PF00085"/>
    </source>
</evidence>
<dbReference type="AlphaFoldDB" id="A0AAV4BMT5"/>
<dbReference type="CDD" id="cd02961">
    <property type="entry name" value="PDI_a_family"/>
    <property type="match status" value="1"/>
</dbReference>
<dbReference type="GO" id="GO:0003756">
    <property type="term" value="F:protein disulfide isomerase activity"/>
    <property type="evidence" value="ECO:0007669"/>
    <property type="project" value="TreeGrafter"/>
</dbReference>
<reference evidence="2 3" key="1">
    <citation type="journal article" date="2021" name="Elife">
        <title>Chloroplast acquisition without the gene transfer in kleptoplastic sea slugs, Plakobranchus ocellatus.</title>
        <authorList>
            <person name="Maeda T."/>
            <person name="Takahashi S."/>
            <person name="Yoshida T."/>
            <person name="Shimamura S."/>
            <person name="Takaki Y."/>
            <person name="Nagai Y."/>
            <person name="Toyoda A."/>
            <person name="Suzuki Y."/>
            <person name="Arimoto A."/>
            <person name="Ishii H."/>
            <person name="Satoh N."/>
            <person name="Nishiyama T."/>
            <person name="Hasebe M."/>
            <person name="Maruyama T."/>
            <person name="Minagawa J."/>
            <person name="Obokata J."/>
            <person name="Shigenobu S."/>
        </authorList>
    </citation>
    <scope>NUCLEOTIDE SEQUENCE [LARGE SCALE GENOMIC DNA]</scope>
</reference>
<organism evidence="2 3">
    <name type="scientific">Plakobranchus ocellatus</name>
    <dbReference type="NCBI Taxonomy" id="259542"/>
    <lineage>
        <taxon>Eukaryota</taxon>
        <taxon>Metazoa</taxon>
        <taxon>Spiralia</taxon>
        <taxon>Lophotrochozoa</taxon>
        <taxon>Mollusca</taxon>
        <taxon>Gastropoda</taxon>
        <taxon>Heterobranchia</taxon>
        <taxon>Euthyneura</taxon>
        <taxon>Panpulmonata</taxon>
        <taxon>Sacoglossa</taxon>
        <taxon>Placobranchoidea</taxon>
        <taxon>Plakobranchidae</taxon>
        <taxon>Plakobranchus</taxon>
    </lineage>
</organism>
<dbReference type="Proteomes" id="UP000735302">
    <property type="component" value="Unassembled WGS sequence"/>
</dbReference>
<name>A0AAV4BMT5_9GAST</name>
<protein>
    <submittedName>
        <fullName evidence="2">Protein disulfide-isomerase</fullName>
    </submittedName>
</protein>
<dbReference type="GO" id="GO:0005783">
    <property type="term" value="C:endoplasmic reticulum"/>
    <property type="evidence" value="ECO:0007669"/>
    <property type="project" value="TreeGrafter"/>
</dbReference>
<dbReference type="GO" id="GO:0006457">
    <property type="term" value="P:protein folding"/>
    <property type="evidence" value="ECO:0007669"/>
    <property type="project" value="TreeGrafter"/>
</dbReference>
<dbReference type="Pfam" id="PF00085">
    <property type="entry name" value="Thioredoxin"/>
    <property type="match status" value="1"/>
</dbReference>
<dbReference type="InterPro" id="IPR013766">
    <property type="entry name" value="Thioredoxin_domain"/>
</dbReference>
<dbReference type="Gene3D" id="3.40.30.10">
    <property type="entry name" value="Glutaredoxin"/>
    <property type="match status" value="1"/>
</dbReference>